<proteinExistence type="predicted"/>
<organism evidence="1 2">
    <name type="scientific">Dyella humi</name>
    <dbReference type="NCBI Taxonomy" id="1770547"/>
    <lineage>
        <taxon>Bacteria</taxon>
        <taxon>Pseudomonadati</taxon>
        <taxon>Pseudomonadota</taxon>
        <taxon>Gammaproteobacteria</taxon>
        <taxon>Lysobacterales</taxon>
        <taxon>Rhodanobacteraceae</taxon>
        <taxon>Dyella</taxon>
    </lineage>
</organism>
<evidence type="ECO:0000313" key="1">
    <source>
        <dbReference type="EMBL" id="MFK2853868.1"/>
    </source>
</evidence>
<protein>
    <recommendedName>
        <fullName evidence="3">DUF2946 domain-containing protein</fullName>
    </recommendedName>
</protein>
<dbReference type="Proteomes" id="UP001620409">
    <property type="component" value="Unassembled WGS sequence"/>
</dbReference>
<sequence length="141" mass="15304">MALVYTRPMRLILPSIRRSLPLRVLAAVAWWMLVLPVFATNVTMTATADAMPAMHAADTTMHRLVSSCDTMSMQTGGCPDHHHNAHHLNCTCHCPTSCTGLLLSIEYDPALAFVFYTDEGMFAVADAPSPIASPPLRPPAT</sequence>
<dbReference type="RefSeq" id="WP_380017475.1">
    <property type="nucleotide sequence ID" value="NZ_JADIKI010000021.1"/>
</dbReference>
<gene>
    <name evidence="1" type="ORF">ISP18_04630</name>
</gene>
<evidence type="ECO:0000313" key="2">
    <source>
        <dbReference type="Proteomes" id="UP001620409"/>
    </source>
</evidence>
<evidence type="ECO:0008006" key="3">
    <source>
        <dbReference type="Google" id="ProtNLM"/>
    </source>
</evidence>
<reference evidence="1 2" key="1">
    <citation type="submission" date="2020-10" db="EMBL/GenBank/DDBJ databases">
        <title>Phylogeny of dyella-like bacteria.</title>
        <authorList>
            <person name="Fu J."/>
        </authorList>
    </citation>
    <scope>NUCLEOTIDE SEQUENCE [LARGE SCALE GENOMIC DNA]</scope>
    <source>
        <strain evidence="1 2">DHG40</strain>
    </source>
</reference>
<name>A0ABW8IFA2_9GAMM</name>
<comment type="caution">
    <text evidence="1">The sequence shown here is derived from an EMBL/GenBank/DDBJ whole genome shotgun (WGS) entry which is preliminary data.</text>
</comment>
<keyword evidence="2" id="KW-1185">Reference proteome</keyword>
<dbReference type="EMBL" id="JADIKI010000021">
    <property type="protein sequence ID" value="MFK2853868.1"/>
    <property type="molecule type" value="Genomic_DNA"/>
</dbReference>
<accession>A0ABW8IFA2</accession>